<proteinExistence type="predicted"/>
<dbReference type="AlphaFoldDB" id="A0A327KVL7"/>
<keyword evidence="2" id="KW-1185">Reference proteome</keyword>
<comment type="caution">
    <text evidence="1">The sequence shown here is derived from an EMBL/GenBank/DDBJ whole genome shotgun (WGS) entry which is preliminary data.</text>
</comment>
<name>A0A327KVL7_9BRAD</name>
<evidence type="ECO:0008006" key="3">
    <source>
        <dbReference type="Google" id="ProtNLM"/>
    </source>
</evidence>
<dbReference type="Proteomes" id="UP000249130">
    <property type="component" value="Unassembled WGS sequence"/>
</dbReference>
<dbReference type="EMBL" id="NPEX01000168">
    <property type="protein sequence ID" value="RAI42024.1"/>
    <property type="molecule type" value="Genomic_DNA"/>
</dbReference>
<sequence>MAGGAAVSTLSYVVTAAAIDPDCVAERLDTLCGMLSLERYPFASERTLQDAIETTFTRFGLVFSRERRLSPEDIVDFFVPVLLPTDAAPPHGIAVEVKVSGSRRDVYRQCERYCLHPDVCGLVLATVRPGALPPMIAGKPTRIVDLGRAWL</sequence>
<gene>
    <name evidence="1" type="ORF">CH341_20415</name>
</gene>
<reference evidence="1 2" key="1">
    <citation type="submission" date="2017-07" db="EMBL/GenBank/DDBJ databases">
        <title>Draft Genome Sequences of Select Purple Nonsulfur Bacteria.</title>
        <authorList>
            <person name="Lasarre B."/>
            <person name="Mckinlay J.B."/>
        </authorList>
    </citation>
    <scope>NUCLEOTIDE SEQUENCE [LARGE SCALE GENOMIC DNA]</scope>
    <source>
        <strain evidence="1 2">DSM 5909</strain>
    </source>
</reference>
<evidence type="ECO:0000313" key="1">
    <source>
        <dbReference type="EMBL" id="RAI42024.1"/>
    </source>
</evidence>
<organism evidence="1 2">
    <name type="scientific">Rhodoplanes roseus</name>
    <dbReference type="NCBI Taxonomy" id="29409"/>
    <lineage>
        <taxon>Bacteria</taxon>
        <taxon>Pseudomonadati</taxon>
        <taxon>Pseudomonadota</taxon>
        <taxon>Alphaproteobacteria</taxon>
        <taxon>Hyphomicrobiales</taxon>
        <taxon>Nitrobacteraceae</taxon>
        <taxon>Rhodoplanes</taxon>
    </lineage>
</organism>
<accession>A0A327KVL7</accession>
<evidence type="ECO:0000313" key="2">
    <source>
        <dbReference type="Proteomes" id="UP000249130"/>
    </source>
</evidence>
<protein>
    <recommendedName>
        <fullName evidence="3">Type I restriction enzyme R protein N-terminal domain-containing protein</fullName>
    </recommendedName>
</protein>